<reference evidence="1 2" key="2">
    <citation type="journal article" date="2002" name="Nucleic Acids Res.">
        <title>Genome sequence of Oceanobacillus iheyensis isolated from the Iheya Ridge and its unexpected adaptive capabilities to extreme environments.</title>
        <authorList>
            <person name="Takami H."/>
            <person name="Takaki Y."/>
            <person name="Uchiyama I."/>
        </authorList>
    </citation>
    <scope>NUCLEOTIDE SEQUENCE [LARGE SCALE GENOMIC DNA]</scope>
    <source>
        <strain evidence="2">DSM 14371 / CIP 107618 / JCM 11309 / KCTC 3954 / HTE831</strain>
    </source>
</reference>
<organism evidence="1 2">
    <name type="scientific">Oceanobacillus iheyensis (strain DSM 14371 / CIP 107618 / JCM 11309 / KCTC 3954 / HTE831)</name>
    <dbReference type="NCBI Taxonomy" id="221109"/>
    <lineage>
        <taxon>Bacteria</taxon>
        <taxon>Bacillati</taxon>
        <taxon>Bacillota</taxon>
        <taxon>Bacilli</taxon>
        <taxon>Bacillales</taxon>
        <taxon>Bacillaceae</taxon>
        <taxon>Oceanobacillus</taxon>
    </lineage>
</organism>
<dbReference type="OrthoDB" id="32865at2"/>
<protein>
    <submittedName>
        <fullName evidence="1">Hypothetical conserved protein</fullName>
    </submittedName>
</protein>
<sequence length="82" mass="9713">MKNENIYFYTKENCPLCVEAEELLIMMNKQDIPIIKKDIYASDELLEKYQLMIPVIKYNGKELFGHQLNIEDIDRLLNKSTT</sequence>
<dbReference type="KEGG" id="oih:OB2440"/>
<dbReference type="AlphaFoldDB" id="Q8ENP1"/>
<dbReference type="Gene3D" id="3.40.30.10">
    <property type="entry name" value="Glutaredoxin"/>
    <property type="match status" value="1"/>
</dbReference>
<dbReference type="InterPro" id="IPR008554">
    <property type="entry name" value="Glutaredoxin-like"/>
</dbReference>
<name>Q8ENP1_OCEIH</name>
<dbReference type="SUPFAM" id="SSF52833">
    <property type="entry name" value="Thioredoxin-like"/>
    <property type="match status" value="1"/>
</dbReference>
<keyword evidence="2" id="KW-1185">Reference proteome</keyword>
<dbReference type="EMBL" id="BA000028">
    <property type="protein sequence ID" value="BAC14396.1"/>
    <property type="molecule type" value="Genomic_DNA"/>
</dbReference>
<dbReference type="PANTHER" id="PTHR33558">
    <property type="entry name" value="GLUTAREDOXIN-LIKE PROTEIN C5ORF63 HOMOLOG"/>
    <property type="match status" value="1"/>
</dbReference>
<dbReference type="eggNOG" id="COG0695">
    <property type="taxonomic scope" value="Bacteria"/>
</dbReference>
<evidence type="ECO:0000313" key="2">
    <source>
        <dbReference type="Proteomes" id="UP000000822"/>
    </source>
</evidence>
<gene>
    <name evidence="1" type="ordered locus">OB2440</name>
</gene>
<dbReference type="RefSeq" id="WP_011066831.1">
    <property type="nucleotide sequence ID" value="NC_004193.1"/>
</dbReference>
<dbReference type="HOGENOM" id="CLU_125054_2_3_9"/>
<dbReference type="InterPro" id="IPR052565">
    <property type="entry name" value="Glutaredoxin-like_YDR286C"/>
</dbReference>
<dbReference type="InterPro" id="IPR036249">
    <property type="entry name" value="Thioredoxin-like_sf"/>
</dbReference>
<dbReference type="Proteomes" id="UP000000822">
    <property type="component" value="Chromosome"/>
</dbReference>
<proteinExistence type="predicted"/>
<reference evidence="1 2" key="1">
    <citation type="journal article" date="2001" name="FEMS Microbiol. Lett.">
        <title>Oceanobacillus iheyensis gen. nov., sp. nov., a deep-sea extremely halotolerant and alkaliphilic species isolated from a depth of 1050 m on the Iheya Ridge.</title>
        <authorList>
            <person name="Lu J."/>
            <person name="Nogi Y."/>
            <person name="Takami H."/>
        </authorList>
    </citation>
    <scope>NUCLEOTIDE SEQUENCE [LARGE SCALE GENOMIC DNA]</scope>
    <source>
        <strain evidence="2">DSM 14371 / CIP 107618 / JCM 11309 / KCTC 3954 / HTE831</strain>
    </source>
</reference>
<dbReference type="STRING" id="221109.gene:10734691"/>
<evidence type="ECO:0000313" key="1">
    <source>
        <dbReference type="EMBL" id="BAC14396.1"/>
    </source>
</evidence>
<dbReference type="PANTHER" id="PTHR33558:SF1">
    <property type="entry name" value="GLUTAREDOXIN-LIKE PROTEIN C5ORF63 HOMOLOG"/>
    <property type="match status" value="1"/>
</dbReference>
<accession>Q8ENP1</accession>
<dbReference type="Pfam" id="PF05768">
    <property type="entry name" value="Glrx-like"/>
    <property type="match status" value="1"/>
</dbReference>